<keyword evidence="5 10" id="KW-0547">Nucleotide-binding</keyword>
<comment type="function">
    <text evidence="1">Plays an important role in the de novo pathway and in the salvage pathway of purine nucleotide biosynthesis. Catalyzes the first committed step in the biosynthesis of AMP from IMP.</text>
</comment>
<dbReference type="UniPathway" id="UPA00075">
    <property type="reaction ID" value="UER00335"/>
</dbReference>
<evidence type="ECO:0000256" key="3">
    <source>
        <dbReference type="ARBA" id="ARBA00022598"/>
    </source>
</evidence>
<gene>
    <name evidence="11" type="ORF">BJ554DRAFT_5437</name>
</gene>
<evidence type="ECO:0000313" key="11">
    <source>
        <dbReference type="EMBL" id="KAG5462261.1"/>
    </source>
</evidence>
<comment type="pathway">
    <text evidence="10">Purine metabolism; AMP biosynthesis via de novo pathway; AMP from IMP: step 1/2.</text>
</comment>
<dbReference type="AlphaFoldDB" id="A0A8H8DL15"/>
<dbReference type="InterPro" id="IPR001114">
    <property type="entry name" value="Adenylosuccinate_synthetase"/>
</dbReference>
<keyword evidence="6 10" id="KW-0658">Purine biosynthesis</keyword>
<keyword evidence="7 10" id="KW-0460">Magnesium</keyword>
<evidence type="ECO:0000256" key="4">
    <source>
        <dbReference type="ARBA" id="ARBA00022723"/>
    </source>
</evidence>
<keyword evidence="8 10" id="KW-0342">GTP-binding</keyword>
<evidence type="ECO:0000313" key="12">
    <source>
        <dbReference type="Proteomes" id="UP000673691"/>
    </source>
</evidence>
<dbReference type="PANTHER" id="PTHR11846:SF0">
    <property type="entry name" value="ADENYLOSUCCINATE SYNTHETASE"/>
    <property type="match status" value="1"/>
</dbReference>
<dbReference type="InterPro" id="IPR042110">
    <property type="entry name" value="Adenylosuccinate_synth_dom2"/>
</dbReference>
<dbReference type="GO" id="GO:0046040">
    <property type="term" value="P:IMP metabolic process"/>
    <property type="evidence" value="ECO:0007669"/>
    <property type="project" value="TreeGrafter"/>
</dbReference>
<evidence type="ECO:0000256" key="2">
    <source>
        <dbReference type="ARBA" id="ARBA00011738"/>
    </source>
</evidence>
<proteinExistence type="inferred from homology"/>
<evidence type="ECO:0000256" key="9">
    <source>
        <dbReference type="PROSITE-ProRule" id="PRU10134"/>
    </source>
</evidence>
<comment type="subunit">
    <text evidence="2">Homodimer.</text>
</comment>
<dbReference type="EMBL" id="JAEFCI010002399">
    <property type="protein sequence ID" value="KAG5462261.1"/>
    <property type="molecule type" value="Genomic_DNA"/>
</dbReference>
<dbReference type="EC" id="6.3.4.4" evidence="10"/>
<dbReference type="Proteomes" id="UP000673691">
    <property type="component" value="Unassembled WGS sequence"/>
</dbReference>
<dbReference type="Gene3D" id="1.10.300.10">
    <property type="entry name" value="Adenylosuccinate Synthetase, subunit A, domain 2"/>
    <property type="match status" value="1"/>
</dbReference>
<dbReference type="PANTHER" id="PTHR11846">
    <property type="entry name" value="ADENYLOSUCCINATE SYNTHETASE"/>
    <property type="match status" value="1"/>
</dbReference>
<keyword evidence="4 10" id="KW-0479">Metal-binding</keyword>
<dbReference type="InterPro" id="IPR042109">
    <property type="entry name" value="Adenylosuccinate_synth_dom1"/>
</dbReference>
<dbReference type="PROSITE" id="PS01266">
    <property type="entry name" value="ADENYLOSUCCIN_SYN_1"/>
    <property type="match status" value="1"/>
</dbReference>
<protein>
    <recommendedName>
        <fullName evidence="10">Adenylosuccinate synthetase</fullName>
        <ecNumber evidence="10">6.3.4.4</ecNumber>
    </recommendedName>
</protein>
<comment type="caution">
    <text evidence="11">The sequence shown here is derived from an EMBL/GenBank/DDBJ whole genome shotgun (WGS) entry which is preliminary data.</text>
</comment>
<sequence length="257" mass="28382">VVLGSQWGDEGKGKLVDILCQEADVCARCQGGNNAGHTIVANGIKYDFHMLPSGGERAAANRAERTQQRVWNANLRAGVFHTFLAGLVSPSCVNIVGAGVVIHLPALFEELDKLVKKGGCSWRNLVVVVVLPPAFRFVSPHGHGSRTDIKVYHRLPLRAGLDPKNRLFVSNRSHLVFDFHMIVDGLKEAELGRGSIGTTKKGIGPAYSAKASRSGLRVHHLSNMVAFEEKFRVLVQNKVRRYGNFEYDVDKEIERYK</sequence>
<dbReference type="SUPFAM" id="SSF52540">
    <property type="entry name" value="P-loop containing nucleoside triphosphate hydrolases"/>
    <property type="match status" value="2"/>
</dbReference>
<comment type="similarity">
    <text evidence="10">Belongs to the adenylosuccinate synthetase family.</text>
</comment>
<evidence type="ECO:0000256" key="10">
    <source>
        <dbReference type="RuleBase" id="RU000520"/>
    </source>
</evidence>
<feature type="non-terminal residue" evidence="11">
    <location>
        <position position="1"/>
    </location>
</feature>
<name>A0A8H8DL15_9FUNG</name>
<dbReference type="GO" id="GO:0046872">
    <property type="term" value="F:metal ion binding"/>
    <property type="evidence" value="ECO:0007669"/>
    <property type="project" value="UniProtKB-KW"/>
</dbReference>
<evidence type="ECO:0000256" key="8">
    <source>
        <dbReference type="ARBA" id="ARBA00023134"/>
    </source>
</evidence>
<dbReference type="GO" id="GO:0004019">
    <property type="term" value="F:adenylosuccinate synthase activity"/>
    <property type="evidence" value="ECO:0007669"/>
    <property type="project" value="UniProtKB-EC"/>
</dbReference>
<dbReference type="PROSITE" id="PS00513">
    <property type="entry name" value="ADENYLOSUCCIN_SYN_2"/>
    <property type="match status" value="1"/>
</dbReference>
<dbReference type="OrthoDB" id="10265645at2759"/>
<accession>A0A8H8DL15</accession>
<dbReference type="GO" id="GO:0044208">
    <property type="term" value="P:'de novo' AMP biosynthetic process"/>
    <property type="evidence" value="ECO:0007669"/>
    <property type="project" value="UniProtKB-UniPathway"/>
</dbReference>
<dbReference type="GO" id="GO:0005525">
    <property type="term" value="F:GTP binding"/>
    <property type="evidence" value="ECO:0007669"/>
    <property type="project" value="UniProtKB-KW"/>
</dbReference>
<feature type="non-terminal residue" evidence="11">
    <location>
        <position position="257"/>
    </location>
</feature>
<dbReference type="InterPro" id="IPR027417">
    <property type="entry name" value="P-loop_NTPase"/>
</dbReference>
<dbReference type="Gene3D" id="3.40.440.10">
    <property type="entry name" value="Adenylosuccinate Synthetase, subunit A, domain 1"/>
    <property type="match status" value="2"/>
</dbReference>
<dbReference type="InterPro" id="IPR033128">
    <property type="entry name" value="Adenylosuccin_syn_Lys_AS"/>
</dbReference>
<dbReference type="SMART" id="SM00788">
    <property type="entry name" value="Adenylsucc_synt"/>
    <property type="match status" value="1"/>
</dbReference>
<feature type="active site" evidence="9">
    <location>
        <position position="210"/>
    </location>
</feature>
<dbReference type="InterPro" id="IPR018220">
    <property type="entry name" value="Adenylosuccin_syn_GTP-bd"/>
</dbReference>
<evidence type="ECO:0000256" key="1">
    <source>
        <dbReference type="ARBA" id="ARBA00003779"/>
    </source>
</evidence>
<keyword evidence="12" id="KW-1185">Reference proteome</keyword>
<organism evidence="11 12">
    <name type="scientific">Olpidium bornovanus</name>
    <dbReference type="NCBI Taxonomy" id="278681"/>
    <lineage>
        <taxon>Eukaryota</taxon>
        <taxon>Fungi</taxon>
        <taxon>Fungi incertae sedis</taxon>
        <taxon>Olpidiomycota</taxon>
        <taxon>Olpidiomycotina</taxon>
        <taxon>Olpidiomycetes</taxon>
        <taxon>Olpidiales</taxon>
        <taxon>Olpidiaceae</taxon>
        <taxon>Olpidium</taxon>
    </lineage>
</organism>
<dbReference type="HAMAP" id="MF_00011">
    <property type="entry name" value="Adenylosucc_synth"/>
    <property type="match status" value="1"/>
</dbReference>
<evidence type="ECO:0000256" key="5">
    <source>
        <dbReference type="ARBA" id="ARBA00022741"/>
    </source>
</evidence>
<dbReference type="FunFam" id="1.10.300.10:FF:000002">
    <property type="entry name" value="Adenylosuccinate synthetase, chloroplastic"/>
    <property type="match status" value="1"/>
</dbReference>
<dbReference type="Pfam" id="PF00709">
    <property type="entry name" value="Adenylsucc_synt"/>
    <property type="match status" value="3"/>
</dbReference>
<dbReference type="GO" id="GO:0005737">
    <property type="term" value="C:cytoplasm"/>
    <property type="evidence" value="ECO:0007669"/>
    <property type="project" value="TreeGrafter"/>
</dbReference>
<comment type="catalytic activity">
    <reaction evidence="10">
        <text>IMP + L-aspartate + GTP = N(6)-(1,2-dicarboxyethyl)-AMP + GDP + phosphate + 2 H(+)</text>
        <dbReference type="Rhea" id="RHEA:15753"/>
        <dbReference type="ChEBI" id="CHEBI:15378"/>
        <dbReference type="ChEBI" id="CHEBI:29991"/>
        <dbReference type="ChEBI" id="CHEBI:37565"/>
        <dbReference type="ChEBI" id="CHEBI:43474"/>
        <dbReference type="ChEBI" id="CHEBI:57567"/>
        <dbReference type="ChEBI" id="CHEBI:58053"/>
        <dbReference type="ChEBI" id="CHEBI:58189"/>
        <dbReference type="EC" id="6.3.4.4"/>
    </reaction>
</comment>
<keyword evidence="3 10" id="KW-0436">Ligase</keyword>
<reference evidence="11 12" key="1">
    <citation type="journal article" name="Sci. Rep.">
        <title>Genome-scale phylogenetic analyses confirm Olpidium as the closest living zoosporic fungus to the non-flagellated, terrestrial fungi.</title>
        <authorList>
            <person name="Chang Y."/>
            <person name="Rochon D."/>
            <person name="Sekimoto S."/>
            <person name="Wang Y."/>
            <person name="Chovatia M."/>
            <person name="Sandor L."/>
            <person name="Salamov A."/>
            <person name="Grigoriev I.V."/>
            <person name="Stajich J.E."/>
            <person name="Spatafora J.W."/>
        </authorList>
    </citation>
    <scope>NUCLEOTIDE SEQUENCE [LARGE SCALE GENOMIC DNA]</scope>
    <source>
        <strain evidence="11">S191</strain>
    </source>
</reference>
<evidence type="ECO:0000256" key="7">
    <source>
        <dbReference type="ARBA" id="ARBA00022842"/>
    </source>
</evidence>
<evidence type="ECO:0000256" key="6">
    <source>
        <dbReference type="ARBA" id="ARBA00022755"/>
    </source>
</evidence>
<comment type="function">
    <text evidence="10">Plays an important role in the de novo pathway of purine nucleotide biosynthesis.</text>
</comment>